<keyword evidence="1" id="KW-1133">Transmembrane helix</keyword>
<dbReference type="RefSeq" id="WP_419194679.1">
    <property type="nucleotide sequence ID" value="NZ_SJPJ01000001.1"/>
</dbReference>
<evidence type="ECO:0000259" key="2">
    <source>
        <dbReference type="Pfam" id="PF07596"/>
    </source>
</evidence>
<gene>
    <name evidence="3" type="ORF">CA13_47240</name>
</gene>
<dbReference type="Proteomes" id="UP000315010">
    <property type="component" value="Unassembled WGS sequence"/>
</dbReference>
<dbReference type="InterPro" id="IPR045584">
    <property type="entry name" value="Pilin-like"/>
</dbReference>
<accession>A0A5C5Z781</accession>
<dbReference type="Gene3D" id="3.30.700.10">
    <property type="entry name" value="Glycoprotein, Type 4 Pilin"/>
    <property type="match status" value="1"/>
</dbReference>
<feature type="domain" description="DUF1559" evidence="2">
    <location>
        <begin position="42"/>
        <end position="293"/>
    </location>
</feature>
<sequence>MRLSSCPCETRDSLRRGFTLIELLVVISIIGVLVGLLLPAVQAARAAARRMSCSNNSKQFALAMHNYHAAFNTFPSGSILSDNRGYWWGMVSQVLPFMEAGAEFESLDFSKGQCGEQVKELQAIGANDPSSHPISMLLCPSDVNAGRSIFSGPLGPLPLSGDCGVLHPINYLGMSGSNDFNITGSYAGCGGMPHGNGMLFDESQTGFRDVFDGTSQTILFGERNIPQDLGWGWPICGGSECEHYLSSTMGIYQGSHDPAEYFIHLQHYWSSHEGGCHITMVDGSVRFVPYTIDYNTYIDMSTRAGKEVIQIE</sequence>
<dbReference type="InterPro" id="IPR012902">
    <property type="entry name" value="N_methyl_site"/>
</dbReference>
<keyword evidence="4" id="KW-1185">Reference proteome</keyword>
<reference evidence="3 4" key="1">
    <citation type="submission" date="2019-02" db="EMBL/GenBank/DDBJ databases">
        <title>Deep-cultivation of Planctomycetes and their phenomic and genomic characterization uncovers novel biology.</title>
        <authorList>
            <person name="Wiegand S."/>
            <person name="Jogler M."/>
            <person name="Boedeker C."/>
            <person name="Pinto D."/>
            <person name="Vollmers J."/>
            <person name="Rivas-Marin E."/>
            <person name="Kohn T."/>
            <person name="Peeters S.H."/>
            <person name="Heuer A."/>
            <person name="Rast P."/>
            <person name="Oberbeckmann S."/>
            <person name="Bunk B."/>
            <person name="Jeske O."/>
            <person name="Meyerdierks A."/>
            <person name="Storesund J.E."/>
            <person name="Kallscheuer N."/>
            <person name="Luecker S."/>
            <person name="Lage O.M."/>
            <person name="Pohl T."/>
            <person name="Merkel B.J."/>
            <person name="Hornburger P."/>
            <person name="Mueller R.-W."/>
            <person name="Bruemmer F."/>
            <person name="Labrenz M."/>
            <person name="Spormann A.M."/>
            <person name="Op Den Camp H."/>
            <person name="Overmann J."/>
            <person name="Amann R."/>
            <person name="Jetten M.S.M."/>
            <person name="Mascher T."/>
            <person name="Medema M.H."/>
            <person name="Devos D.P."/>
            <person name="Kaster A.-K."/>
            <person name="Ovreas L."/>
            <person name="Rohde M."/>
            <person name="Galperin M.Y."/>
            <person name="Jogler C."/>
        </authorList>
    </citation>
    <scope>NUCLEOTIDE SEQUENCE [LARGE SCALE GENOMIC DNA]</scope>
    <source>
        <strain evidence="3 4">CA13</strain>
    </source>
</reference>
<protein>
    <recommendedName>
        <fullName evidence="2">DUF1559 domain-containing protein</fullName>
    </recommendedName>
</protein>
<dbReference type="SUPFAM" id="SSF54523">
    <property type="entry name" value="Pili subunits"/>
    <property type="match status" value="1"/>
</dbReference>
<dbReference type="Pfam" id="PF07963">
    <property type="entry name" value="N_methyl"/>
    <property type="match status" value="1"/>
</dbReference>
<dbReference type="AlphaFoldDB" id="A0A5C5Z781"/>
<dbReference type="NCBIfam" id="TIGR04294">
    <property type="entry name" value="pre_pil_HX9DG"/>
    <property type="match status" value="1"/>
</dbReference>
<dbReference type="EMBL" id="SJPJ01000001">
    <property type="protein sequence ID" value="TWT83259.1"/>
    <property type="molecule type" value="Genomic_DNA"/>
</dbReference>
<dbReference type="PROSITE" id="PS00409">
    <property type="entry name" value="PROKAR_NTER_METHYL"/>
    <property type="match status" value="1"/>
</dbReference>
<organism evidence="3 4">
    <name type="scientific">Novipirellula herctigrandis</name>
    <dbReference type="NCBI Taxonomy" id="2527986"/>
    <lineage>
        <taxon>Bacteria</taxon>
        <taxon>Pseudomonadati</taxon>
        <taxon>Planctomycetota</taxon>
        <taxon>Planctomycetia</taxon>
        <taxon>Pirellulales</taxon>
        <taxon>Pirellulaceae</taxon>
        <taxon>Novipirellula</taxon>
    </lineage>
</organism>
<dbReference type="NCBIfam" id="TIGR02532">
    <property type="entry name" value="IV_pilin_GFxxxE"/>
    <property type="match status" value="1"/>
</dbReference>
<keyword evidence="1" id="KW-0812">Transmembrane</keyword>
<name>A0A5C5Z781_9BACT</name>
<feature type="transmembrane region" description="Helical" evidence="1">
    <location>
        <begin position="20"/>
        <end position="41"/>
    </location>
</feature>
<dbReference type="PANTHER" id="PTHR30093:SF2">
    <property type="entry name" value="TYPE II SECRETION SYSTEM PROTEIN H"/>
    <property type="match status" value="1"/>
</dbReference>
<dbReference type="Pfam" id="PF07596">
    <property type="entry name" value="SBP_bac_10"/>
    <property type="match status" value="1"/>
</dbReference>
<dbReference type="InterPro" id="IPR027558">
    <property type="entry name" value="Pre_pil_HX9DG_C"/>
</dbReference>
<proteinExistence type="predicted"/>
<evidence type="ECO:0000313" key="3">
    <source>
        <dbReference type="EMBL" id="TWT83259.1"/>
    </source>
</evidence>
<dbReference type="InterPro" id="IPR011453">
    <property type="entry name" value="DUF1559"/>
</dbReference>
<comment type="caution">
    <text evidence="3">The sequence shown here is derived from an EMBL/GenBank/DDBJ whole genome shotgun (WGS) entry which is preliminary data.</text>
</comment>
<evidence type="ECO:0000313" key="4">
    <source>
        <dbReference type="Proteomes" id="UP000315010"/>
    </source>
</evidence>
<keyword evidence="1" id="KW-0472">Membrane</keyword>
<evidence type="ECO:0000256" key="1">
    <source>
        <dbReference type="SAM" id="Phobius"/>
    </source>
</evidence>
<dbReference type="PANTHER" id="PTHR30093">
    <property type="entry name" value="GENERAL SECRETION PATHWAY PROTEIN G"/>
    <property type="match status" value="1"/>
</dbReference>